<evidence type="ECO:0000256" key="3">
    <source>
        <dbReference type="ARBA" id="ARBA00023136"/>
    </source>
</evidence>
<dbReference type="GO" id="GO:0015627">
    <property type="term" value="C:type II protein secretion system complex"/>
    <property type="evidence" value="ECO:0007669"/>
    <property type="project" value="TreeGrafter"/>
</dbReference>
<dbReference type="Pfam" id="PF00263">
    <property type="entry name" value="Secretin"/>
    <property type="match status" value="1"/>
</dbReference>
<evidence type="ECO:0000313" key="6">
    <source>
        <dbReference type="EMBL" id="VEB45064.1"/>
    </source>
</evidence>
<proteinExistence type="inferred from homology"/>
<comment type="similarity">
    <text evidence="4">Belongs to the bacterial secretin family.</text>
</comment>
<evidence type="ECO:0000256" key="4">
    <source>
        <dbReference type="RuleBase" id="RU004003"/>
    </source>
</evidence>
<dbReference type="GO" id="GO:0009306">
    <property type="term" value="P:protein secretion"/>
    <property type="evidence" value="ECO:0007669"/>
    <property type="project" value="InterPro"/>
</dbReference>
<protein>
    <submittedName>
        <fullName evidence="6">Pullulanase secretion envelope pulD</fullName>
    </submittedName>
</protein>
<name>A0A447TJL3_CHRVL</name>
<accession>A0A447TJL3</accession>
<keyword evidence="3" id="KW-0472">Membrane</keyword>
<dbReference type="GO" id="GO:0016020">
    <property type="term" value="C:membrane"/>
    <property type="evidence" value="ECO:0007669"/>
    <property type="project" value="UniProtKB-SubCell"/>
</dbReference>
<dbReference type="Proteomes" id="UP000275777">
    <property type="component" value="Chromosome"/>
</dbReference>
<dbReference type="PANTHER" id="PTHR30332">
    <property type="entry name" value="PROBABLE GENERAL SECRETION PATHWAY PROTEIN D"/>
    <property type="match status" value="1"/>
</dbReference>
<organism evidence="6 7">
    <name type="scientific">Chromobacterium violaceum</name>
    <dbReference type="NCBI Taxonomy" id="536"/>
    <lineage>
        <taxon>Bacteria</taxon>
        <taxon>Pseudomonadati</taxon>
        <taxon>Pseudomonadota</taxon>
        <taxon>Betaproteobacteria</taxon>
        <taxon>Neisseriales</taxon>
        <taxon>Chromobacteriaceae</taxon>
        <taxon>Chromobacterium</taxon>
    </lineage>
</organism>
<evidence type="ECO:0000259" key="5">
    <source>
        <dbReference type="Pfam" id="PF00263"/>
    </source>
</evidence>
<comment type="subcellular location">
    <subcellularLocation>
        <location evidence="1">Membrane</location>
    </subcellularLocation>
</comment>
<dbReference type="InterPro" id="IPR004846">
    <property type="entry name" value="T2SS/T3SS_dom"/>
</dbReference>
<evidence type="ECO:0000256" key="2">
    <source>
        <dbReference type="ARBA" id="ARBA00022729"/>
    </source>
</evidence>
<evidence type="ECO:0000313" key="7">
    <source>
        <dbReference type="Proteomes" id="UP000275777"/>
    </source>
</evidence>
<gene>
    <name evidence="6" type="primary">pulD_1</name>
    <name evidence="6" type="ORF">NCTC9695_05569</name>
</gene>
<feature type="domain" description="Type II/III secretion system secretin-like" evidence="5">
    <location>
        <begin position="1"/>
        <end position="92"/>
    </location>
</feature>
<sequence length="156" mass="16566">MKISQAADSIDQTTLSAAAGPTFNRRTLDTVVTVGDGGLVALGGLTQETTSNAEDKVPLLGDIPVIGNLFKYQGKERKKTNLMIFIRPTIIRDEIGNRAVAGERYGYVMEDAARNVGSKLPLGVNDQLKTPAAGSIHGALNALDALNKSEDNKAKQ</sequence>
<dbReference type="EMBL" id="LR134182">
    <property type="protein sequence ID" value="VEB45064.1"/>
    <property type="molecule type" value="Genomic_DNA"/>
</dbReference>
<dbReference type="PANTHER" id="PTHR30332:SF24">
    <property type="entry name" value="SECRETIN GSPD-RELATED"/>
    <property type="match status" value="1"/>
</dbReference>
<dbReference type="InterPro" id="IPR001775">
    <property type="entry name" value="GspD/PilQ"/>
</dbReference>
<keyword evidence="2" id="KW-0732">Signal</keyword>
<dbReference type="PRINTS" id="PR00811">
    <property type="entry name" value="BCTERIALGSPD"/>
</dbReference>
<reference evidence="6 7" key="1">
    <citation type="submission" date="2018-12" db="EMBL/GenBank/DDBJ databases">
        <authorList>
            <consortium name="Pathogen Informatics"/>
        </authorList>
    </citation>
    <scope>NUCLEOTIDE SEQUENCE [LARGE SCALE GENOMIC DNA]</scope>
    <source>
        <strain evidence="6 7">NCTC9695</strain>
    </source>
</reference>
<dbReference type="InterPro" id="IPR050810">
    <property type="entry name" value="Bact_Secretion_Sys_Channel"/>
</dbReference>
<dbReference type="AlphaFoldDB" id="A0A447TJL3"/>
<evidence type="ECO:0000256" key="1">
    <source>
        <dbReference type="ARBA" id="ARBA00004370"/>
    </source>
</evidence>